<dbReference type="InterPro" id="IPR020846">
    <property type="entry name" value="MFS_dom"/>
</dbReference>
<feature type="transmembrane region" description="Helical" evidence="7">
    <location>
        <begin position="33"/>
        <end position="52"/>
    </location>
</feature>
<dbReference type="Proteomes" id="UP001163687">
    <property type="component" value="Chromosome"/>
</dbReference>
<feature type="transmembrane region" description="Helical" evidence="7">
    <location>
        <begin position="262"/>
        <end position="282"/>
    </location>
</feature>
<feature type="transmembrane region" description="Helical" evidence="7">
    <location>
        <begin position="98"/>
        <end position="119"/>
    </location>
</feature>
<keyword evidence="3" id="KW-1003">Cell membrane</keyword>
<gene>
    <name evidence="9" type="ORF">caldi_35210</name>
</gene>
<dbReference type="InterPro" id="IPR004638">
    <property type="entry name" value="EmrB-like"/>
</dbReference>
<dbReference type="PRINTS" id="PR01036">
    <property type="entry name" value="TCRTETB"/>
</dbReference>
<dbReference type="RefSeq" id="WP_264843018.1">
    <property type="nucleotide sequence ID" value="NZ_AP025628.1"/>
</dbReference>
<keyword evidence="10" id="KW-1185">Reference proteome</keyword>
<dbReference type="InterPro" id="IPR011701">
    <property type="entry name" value="MFS"/>
</dbReference>
<feature type="transmembrane region" description="Helical" evidence="7">
    <location>
        <begin position="302"/>
        <end position="320"/>
    </location>
</feature>
<evidence type="ECO:0000256" key="7">
    <source>
        <dbReference type="SAM" id="Phobius"/>
    </source>
</evidence>
<evidence type="ECO:0000256" key="2">
    <source>
        <dbReference type="ARBA" id="ARBA00022448"/>
    </source>
</evidence>
<feature type="transmembrane region" description="Helical" evidence="7">
    <location>
        <begin position="327"/>
        <end position="345"/>
    </location>
</feature>
<dbReference type="InterPro" id="IPR036259">
    <property type="entry name" value="MFS_trans_sf"/>
</dbReference>
<dbReference type="Pfam" id="PF07690">
    <property type="entry name" value="MFS_1"/>
    <property type="match status" value="1"/>
</dbReference>
<keyword evidence="4 7" id="KW-0812">Transmembrane</keyword>
<dbReference type="AlphaFoldDB" id="A0AA35G794"/>
<feature type="domain" description="Major facilitator superfamily (MFS) profile" evidence="8">
    <location>
        <begin position="8"/>
        <end position="493"/>
    </location>
</feature>
<dbReference type="GO" id="GO:0005886">
    <property type="term" value="C:plasma membrane"/>
    <property type="evidence" value="ECO:0007669"/>
    <property type="project" value="UniProtKB-SubCell"/>
</dbReference>
<feature type="transmembrane region" description="Helical" evidence="7">
    <location>
        <begin position="357"/>
        <end position="379"/>
    </location>
</feature>
<keyword evidence="5 7" id="KW-1133">Transmembrane helix</keyword>
<evidence type="ECO:0000256" key="5">
    <source>
        <dbReference type="ARBA" id="ARBA00022989"/>
    </source>
</evidence>
<comment type="subcellular location">
    <subcellularLocation>
        <location evidence="1">Cell membrane</location>
        <topology evidence="1">Multi-pass membrane protein</topology>
    </subcellularLocation>
</comment>
<protein>
    <submittedName>
        <fullName evidence="9">MFS transporter</fullName>
    </submittedName>
</protein>
<feature type="transmembrane region" description="Helical" evidence="7">
    <location>
        <begin position="224"/>
        <end position="241"/>
    </location>
</feature>
<feature type="transmembrane region" description="Helical" evidence="7">
    <location>
        <begin position="192"/>
        <end position="212"/>
    </location>
</feature>
<name>A0AA35G794_9FIRM</name>
<keyword evidence="2" id="KW-0813">Transport</keyword>
<accession>A0AA35G794</accession>
<keyword evidence="6 7" id="KW-0472">Membrane</keyword>
<dbReference type="CDD" id="cd17502">
    <property type="entry name" value="MFS_Azr1_MDR_like"/>
    <property type="match status" value="1"/>
</dbReference>
<evidence type="ECO:0000256" key="6">
    <source>
        <dbReference type="ARBA" id="ARBA00023136"/>
    </source>
</evidence>
<feature type="transmembrane region" description="Helical" evidence="7">
    <location>
        <begin position="470"/>
        <end position="489"/>
    </location>
</feature>
<evidence type="ECO:0000313" key="9">
    <source>
        <dbReference type="EMBL" id="BDG62431.1"/>
    </source>
</evidence>
<evidence type="ECO:0000256" key="3">
    <source>
        <dbReference type="ARBA" id="ARBA00022475"/>
    </source>
</evidence>
<proteinExistence type="predicted"/>
<organism evidence="9 10">
    <name type="scientific">Caldinitratiruptor microaerophilus</name>
    <dbReference type="NCBI Taxonomy" id="671077"/>
    <lineage>
        <taxon>Bacteria</taxon>
        <taxon>Bacillati</taxon>
        <taxon>Bacillota</taxon>
        <taxon>Clostridia</taxon>
        <taxon>Eubacteriales</taxon>
        <taxon>Symbiobacteriaceae</taxon>
        <taxon>Caldinitratiruptor</taxon>
    </lineage>
</organism>
<dbReference type="SUPFAM" id="SSF103473">
    <property type="entry name" value="MFS general substrate transporter"/>
    <property type="match status" value="1"/>
</dbReference>
<dbReference type="KEGG" id="cmic:caldi_35210"/>
<sequence length="512" mass="53835">MRDRRVRVVISVMLATFLTAVDATIVDTAMPRIVGALGGFSLLTWLVSAYLLTSTATVPVYGKLADIFGRKRTFTAGALIFLLGSALCGQAQSMVQLILFRGVQGLGAGAILPVVQTIIGDIFTPAERARVQGWFSSVWGLSALTGPLVGGFIVDHFSWRWLFYINLPLGGLAIAMLLTNLDERLGRRRAPVDYLGSALLTAGTSAILLALLEGGVHYPWGSPFILGLLASGAALLALFVLQELRHPDPMLPLDLFRDPTIGVANLASLMIGGVFYGTTVYLPLWAQGVQGFSATRSGASLLWLSVGWPLASIYGGRYILKVGMRPAALLGLALNALAAAGLLVLDRRPGGIPEVGLAAVTFVVGAGMGFATLSFILGVQSAVGWERRGVATASLQFIRTLGGLIWVSVMGAVMNLTLAARLRALPELGVRTATEAAAFANNLLSPAHGSQLPPETLAAARAALAEALRGVHWVVLVAAVCTLAVAVFLPNRHFDRAATATKKEEPAGHMAG</sequence>
<evidence type="ECO:0000259" key="8">
    <source>
        <dbReference type="PROSITE" id="PS50850"/>
    </source>
</evidence>
<evidence type="ECO:0000256" key="4">
    <source>
        <dbReference type="ARBA" id="ARBA00022692"/>
    </source>
</evidence>
<dbReference type="GO" id="GO:0022857">
    <property type="term" value="F:transmembrane transporter activity"/>
    <property type="evidence" value="ECO:0007669"/>
    <property type="project" value="InterPro"/>
</dbReference>
<dbReference type="NCBIfam" id="TIGR00711">
    <property type="entry name" value="efflux_EmrB"/>
    <property type="match status" value="1"/>
</dbReference>
<evidence type="ECO:0000256" key="1">
    <source>
        <dbReference type="ARBA" id="ARBA00004651"/>
    </source>
</evidence>
<feature type="transmembrane region" description="Helical" evidence="7">
    <location>
        <begin position="400"/>
        <end position="420"/>
    </location>
</feature>
<evidence type="ECO:0000313" key="10">
    <source>
        <dbReference type="Proteomes" id="UP001163687"/>
    </source>
</evidence>
<dbReference type="PANTHER" id="PTHR23501">
    <property type="entry name" value="MAJOR FACILITATOR SUPERFAMILY"/>
    <property type="match status" value="1"/>
</dbReference>
<feature type="transmembrane region" description="Helical" evidence="7">
    <location>
        <begin position="159"/>
        <end position="180"/>
    </location>
</feature>
<dbReference type="PANTHER" id="PTHR23501:SF191">
    <property type="entry name" value="VACUOLAR BASIC AMINO ACID TRANSPORTER 4"/>
    <property type="match status" value="1"/>
</dbReference>
<dbReference type="Gene3D" id="1.20.1250.20">
    <property type="entry name" value="MFS general substrate transporter like domains"/>
    <property type="match status" value="2"/>
</dbReference>
<dbReference type="EMBL" id="AP025628">
    <property type="protein sequence ID" value="BDG62431.1"/>
    <property type="molecule type" value="Genomic_DNA"/>
</dbReference>
<reference evidence="9" key="1">
    <citation type="submission" date="2022-03" db="EMBL/GenBank/DDBJ databases">
        <title>Complete genome sequence of Caldinitratiruptor microaerophilus.</title>
        <authorList>
            <person name="Mukaiyama R."/>
            <person name="Nishiyama T."/>
            <person name="Ueda K."/>
        </authorList>
    </citation>
    <scope>NUCLEOTIDE SEQUENCE</scope>
    <source>
        <strain evidence="9">JCM 16183</strain>
    </source>
</reference>
<dbReference type="PROSITE" id="PS50850">
    <property type="entry name" value="MFS"/>
    <property type="match status" value="1"/>
</dbReference>
<feature type="transmembrane region" description="Helical" evidence="7">
    <location>
        <begin position="73"/>
        <end position="92"/>
    </location>
</feature>
<dbReference type="FunFam" id="1.20.1720.10:FF:000004">
    <property type="entry name" value="EmrB/QacA family drug resistance transporter"/>
    <property type="match status" value="1"/>
</dbReference>
<feature type="transmembrane region" description="Helical" evidence="7">
    <location>
        <begin position="131"/>
        <end position="153"/>
    </location>
</feature>